<name>A0ABT7XAM7_9BACE</name>
<protein>
    <submittedName>
        <fullName evidence="1">Type II toxin-antitoxin system HigB family toxin</fullName>
    </submittedName>
</protein>
<reference evidence="1" key="2">
    <citation type="submission" date="2024-05" db="EMBL/GenBank/DDBJ databases">
        <title>Identification and characterization of horizontal gene transfer across gut microbiota members of farm animals based on homology search.</title>
        <authorList>
            <person name="Schwarzerova J."/>
            <person name="Nykrynova M."/>
            <person name="Jureckova K."/>
            <person name="Cejkova D."/>
            <person name="Rychlik I."/>
        </authorList>
    </citation>
    <scope>NUCLEOTIDE SEQUENCE</scope>
    <source>
        <strain evidence="1">84_SSukc20</strain>
    </source>
</reference>
<dbReference type="Proteomes" id="UP001167871">
    <property type="component" value="Unassembled WGS sequence"/>
</dbReference>
<reference evidence="1" key="1">
    <citation type="submission" date="2023-06" db="EMBL/GenBank/DDBJ databases">
        <authorList>
            <person name="Zeman M."/>
            <person name="Kubasova T."/>
            <person name="Jahodarova E."/>
            <person name="Nykrynova M."/>
            <person name="Rychlik I."/>
        </authorList>
    </citation>
    <scope>NUCLEOTIDE SEQUENCE</scope>
    <source>
        <strain evidence="1">84_SSukc20</strain>
    </source>
</reference>
<dbReference type="InterPro" id="IPR018669">
    <property type="entry name" value="Toxin_HigB"/>
</dbReference>
<evidence type="ECO:0000313" key="1">
    <source>
        <dbReference type="EMBL" id="MDN0051131.1"/>
    </source>
</evidence>
<organism evidence="1 2">
    <name type="scientific">Bacteroides gallinaceum</name>
    <dbReference type="NCBI Taxonomy" id="1462571"/>
    <lineage>
        <taxon>Bacteria</taxon>
        <taxon>Pseudomonadati</taxon>
        <taxon>Bacteroidota</taxon>
        <taxon>Bacteroidia</taxon>
        <taxon>Bacteroidales</taxon>
        <taxon>Bacteroidaceae</taxon>
        <taxon>Bacteroides</taxon>
    </lineage>
</organism>
<evidence type="ECO:0000313" key="2">
    <source>
        <dbReference type="Proteomes" id="UP001167871"/>
    </source>
</evidence>
<sequence>MRIFTEQAIKEHSETHPDAKVALQEWATIVKKSQWTCFADVKKSFNSVDNVGNQHYVFNIKGNNYRLIVVIKFTIKFVYIRFIGTHSEYDKIADCSKI</sequence>
<dbReference type="Pfam" id="PF09907">
    <property type="entry name" value="HigB_toxin"/>
    <property type="match status" value="1"/>
</dbReference>
<comment type="caution">
    <text evidence="1">The sequence shown here is derived from an EMBL/GenBank/DDBJ whole genome shotgun (WGS) entry which is preliminary data.</text>
</comment>
<keyword evidence="2" id="KW-1185">Reference proteome</keyword>
<dbReference type="RefSeq" id="WP_301935220.1">
    <property type="nucleotide sequence ID" value="NZ_JAUEII010000073.1"/>
</dbReference>
<proteinExistence type="predicted"/>
<accession>A0ABT7XAM7</accession>
<gene>
    <name evidence="1" type="ORF">QVO10_17460</name>
</gene>
<dbReference type="EMBL" id="JAUEII010000073">
    <property type="protein sequence ID" value="MDN0051131.1"/>
    <property type="molecule type" value="Genomic_DNA"/>
</dbReference>